<dbReference type="InterPro" id="IPR007946">
    <property type="entry name" value="AAR2"/>
</dbReference>
<feature type="domain" description="AAR2 C-terminal" evidence="3">
    <location>
        <begin position="309"/>
        <end position="471"/>
    </location>
</feature>
<keyword evidence="6" id="KW-1185">Reference proteome</keyword>
<name>A0A9P7MA45_9HYPO</name>
<dbReference type="InterPro" id="IPR038514">
    <property type="entry name" value="AAR2_C_sf"/>
</dbReference>
<protein>
    <submittedName>
        <fullName evidence="5">Uncharacterized protein</fullName>
    </submittedName>
</protein>
<dbReference type="InterPro" id="IPR038516">
    <property type="entry name" value="AAR2_N_sf"/>
</dbReference>
<evidence type="ECO:0000259" key="3">
    <source>
        <dbReference type="Pfam" id="PF05282"/>
    </source>
</evidence>
<dbReference type="Proteomes" id="UP000706124">
    <property type="component" value="Unassembled WGS sequence"/>
</dbReference>
<dbReference type="InterPro" id="IPR033648">
    <property type="entry name" value="AAR2_C"/>
</dbReference>
<evidence type="ECO:0000313" key="5">
    <source>
        <dbReference type="EMBL" id="KAG5934776.1"/>
    </source>
</evidence>
<evidence type="ECO:0000313" key="6">
    <source>
        <dbReference type="Proteomes" id="UP000706124"/>
    </source>
</evidence>
<dbReference type="OrthoDB" id="201752at2759"/>
<dbReference type="PANTHER" id="PTHR12689:SF4">
    <property type="entry name" value="PROTEIN AAR2 HOMOLOG"/>
    <property type="match status" value="1"/>
</dbReference>
<dbReference type="GO" id="GO:0000244">
    <property type="term" value="P:spliceosomal tri-snRNP complex assembly"/>
    <property type="evidence" value="ECO:0007669"/>
    <property type="project" value="TreeGrafter"/>
</dbReference>
<dbReference type="Pfam" id="PF20981">
    <property type="entry name" value="AAR2_1st"/>
    <property type="match status" value="1"/>
</dbReference>
<comment type="similarity">
    <text evidence="1">Belongs to the AAR2 family.</text>
</comment>
<evidence type="ECO:0000256" key="2">
    <source>
        <dbReference type="SAM" id="MobiDB-lite"/>
    </source>
</evidence>
<dbReference type="Gene3D" id="2.60.34.20">
    <property type="match status" value="1"/>
</dbReference>
<dbReference type="InterPro" id="IPR033647">
    <property type="entry name" value="Aar2_N"/>
</dbReference>
<dbReference type="Pfam" id="PF05282">
    <property type="entry name" value="AAR2"/>
    <property type="match status" value="1"/>
</dbReference>
<organism evidence="5 6">
    <name type="scientific">Claviceps pazoutovae</name>
    <dbReference type="NCBI Taxonomy" id="1649127"/>
    <lineage>
        <taxon>Eukaryota</taxon>
        <taxon>Fungi</taxon>
        <taxon>Dikarya</taxon>
        <taxon>Ascomycota</taxon>
        <taxon>Pezizomycotina</taxon>
        <taxon>Sordariomycetes</taxon>
        <taxon>Hypocreomycetidae</taxon>
        <taxon>Hypocreales</taxon>
        <taxon>Clavicipitaceae</taxon>
        <taxon>Claviceps</taxon>
    </lineage>
</organism>
<feature type="domain" description="AAR2 N-terminal" evidence="4">
    <location>
        <begin position="117"/>
        <end position="259"/>
    </location>
</feature>
<evidence type="ECO:0000256" key="1">
    <source>
        <dbReference type="ARBA" id="ARBA00006281"/>
    </source>
</evidence>
<evidence type="ECO:0000259" key="4">
    <source>
        <dbReference type="Pfam" id="PF20981"/>
    </source>
</evidence>
<feature type="compositionally biased region" description="Polar residues" evidence="2">
    <location>
        <begin position="14"/>
        <end position="26"/>
    </location>
</feature>
<dbReference type="PANTHER" id="PTHR12689">
    <property type="entry name" value="A1 CISTRON SPLICING FACTOR AAR2-RELATED"/>
    <property type="match status" value="1"/>
</dbReference>
<dbReference type="CDD" id="cd13778">
    <property type="entry name" value="Aar2_C"/>
    <property type="match status" value="1"/>
</dbReference>
<proteinExistence type="inferred from homology"/>
<reference evidence="5 6" key="1">
    <citation type="journal article" date="2020" name="bioRxiv">
        <title>Whole genome comparisons of ergot fungi reveals the divergence and evolution of species within the genus Claviceps are the result of varying mechanisms driving genome evolution and host range expansion.</title>
        <authorList>
            <person name="Wyka S.A."/>
            <person name="Mondo S.J."/>
            <person name="Liu M."/>
            <person name="Dettman J."/>
            <person name="Nalam V."/>
            <person name="Broders K.D."/>
        </authorList>
    </citation>
    <scope>NUCLEOTIDE SEQUENCE [LARGE SCALE GENOMIC DNA]</scope>
    <source>
        <strain evidence="5 6">CCC 1485</strain>
    </source>
</reference>
<accession>A0A9P7MA45</accession>
<comment type="caution">
    <text evidence="5">The sequence shown here is derived from an EMBL/GenBank/DDBJ whole genome shotgun (WGS) entry which is preliminary data.</text>
</comment>
<gene>
    <name evidence="5" type="ORF">E4U60_003564</name>
</gene>
<dbReference type="CDD" id="cd13777">
    <property type="entry name" value="Aar2_N"/>
    <property type="match status" value="1"/>
</dbReference>
<dbReference type="Gene3D" id="1.25.40.550">
    <property type="entry name" value="Aar2, C-terminal domain-like"/>
    <property type="match status" value="1"/>
</dbReference>
<dbReference type="AlphaFoldDB" id="A0A9P7MA45"/>
<dbReference type="EMBL" id="SRPO01000289">
    <property type="protein sequence ID" value="KAG5934776.1"/>
    <property type="molecule type" value="Genomic_DNA"/>
</dbReference>
<feature type="region of interest" description="Disordered" evidence="2">
    <location>
        <begin position="1"/>
        <end position="35"/>
    </location>
</feature>
<sequence>MDPRISTPRPRGITKSNSTASAGARSTKSHESVSVVGPYPLGSLRVLRPEWSPRTTTYSALDQDDDMGPPPLEPPIEEVYHLSGSHEQHDSACQTSIAVPSSTRTRGSQSHSMGGGDVALIIDLPEVFTVGYDALSFTAQHFGGVRDVPEGPHFFWTTHSSGVAARAGVWLLGSQSHDRVHVVQWDKYNENLTEALTSEARNHAENVPNIHTKLIPYPDPSKVGGAVGQLPASRIEANIAIWAQLTTCITSPLLDRITGPQSGGWIVHTLDRAQGIAQFSAEVQLERLVPSKNLQQRPLKFTFERTTRMFSLESVGPARSLEAIDPTKYLLSQIEDPSNDLVHEDLIGELQFSFVVGMLLGNDACLDQWWFMVLKLLVKSHLLLEKQPILVAGLWRALTAQVTFGTKWLETTIIDPVEQRCRDLRISLIIYKRRMEEFLQSDENLISPSHLAVGTAFSRLESVLTELGWDLTTDYVRQGMLMLEDGEEVELELSELDAEEERGEWAPEIVELDEQGREFGLVSWD</sequence>